<gene>
    <name evidence="2" type="ORF">HUE88_11010</name>
</gene>
<dbReference type="InterPro" id="IPR012902">
    <property type="entry name" value="N_methyl_site"/>
</dbReference>
<dbReference type="Proteomes" id="UP000593994">
    <property type="component" value="Chromosome"/>
</dbReference>
<sequence>MVRNSIKRFAFTMIELIFAIVIIGIAVLSLPMMTQVTSRGIESNILQEAIFAASAELMGAASGYWDANSMADNALSQFSRVIDIGSTCVNNTASDRHRLRPGHIVQPLHRRCVDGNITAVPPLNLSSNTFFNLDNAELGEQNIFIDDTANASGYKANYTSIVTVTPSAADANIKLIEITVRDSEPKDIVVLRMQSANIGEIDYYRRRF</sequence>
<evidence type="ECO:0000256" key="1">
    <source>
        <dbReference type="SAM" id="Phobius"/>
    </source>
</evidence>
<keyword evidence="3" id="KW-1185">Reference proteome</keyword>
<dbReference type="EMBL" id="CP054492">
    <property type="protein sequence ID" value="QOY51628.1"/>
    <property type="molecule type" value="Genomic_DNA"/>
</dbReference>
<evidence type="ECO:0000313" key="3">
    <source>
        <dbReference type="Proteomes" id="UP000593994"/>
    </source>
</evidence>
<dbReference type="Gene3D" id="3.30.700.10">
    <property type="entry name" value="Glycoprotein, Type 4 Pilin"/>
    <property type="match status" value="1"/>
</dbReference>
<evidence type="ECO:0000313" key="2">
    <source>
        <dbReference type="EMBL" id="QOY51628.1"/>
    </source>
</evidence>
<name>A0A7S7RMP1_9BACT</name>
<dbReference type="KEGG" id="sbal:HUE88_11010"/>
<feature type="transmembrane region" description="Helical" evidence="1">
    <location>
        <begin position="12"/>
        <end position="33"/>
    </location>
</feature>
<dbReference type="NCBIfam" id="TIGR02532">
    <property type="entry name" value="IV_pilin_GFxxxE"/>
    <property type="match status" value="1"/>
</dbReference>
<keyword evidence="1" id="KW-0812">Transmembrane</keyword>
<proteinExistence type="predicted"/>
<keyword evidence="1" id="KW-1133">Transmembrane helix</keyword>
<organism evidence="2 3">
    <name type="scientific">Candidatus Sulfurimonas baltica</name>
    <dbReference type="NCBI Taxonomy" id="2740404"/>
    <lineage>
        <taxon>Bacteria</taxon>
        <taxon>Pseudomonadati</taxon>
        <taxon>Campylobacterota</taxon>
        <taxon>Epsilonproteobacteria</taxon>
        <taxon>Campylobacterales</taxon>
        <taxon>Sulfurimonadaceae</taxon>
        <taxon>Sulfurimonas</taxon>
    </lineage>
</organism>
<reference evidence="2 3" key="1">
    <citation type="submission" date="2020-05" db="EMBL/GenBank/DDBJ databases">
        <title>Sulfurimonas marisnigri, sp. nov., and Sulfurimonas baltica, sp. nov., manganese oxide reducing chemolithoautotrophs of the class Epsilonproteobacteria isolated from the pelagic redoxclines of the Black and Baltic Seas and emended description of the genus Sulfurimonas.</title>
        <authorList>
            <person name="Henkel J.V."/>
            <person name="Laudan C."/>
            <person name="Werner J."/>
            <person name="Neu T."/>
            <person name="Plewe S."/>
            <person name="Sproer C."/>
            <person name="Bunk B."/>
            <person name="Schulz-Vogt H.N."/>
        </authorList>
    </citation>
    <scope>NUCLEOTIDE SEQUENCE [LARGE SCALE GENOMIC DNA]</scope>
    <source>
        <strain evidence="2 3">GD2</strain>
    </source>
</reference>
<accession>A0A7S7RMP1</accession>
<dbReference type="RefSeq" id="WP_194368995.1">
    <property type="nucleotide sequence ID" value="NZ_CP054492.1"/>
</dbReference>
<keyword evidence="1" id="KW-0472">Membrane</keyword>
<dbReference type="AlphaFoldDB" id="A0A7S7RMP1"/>
<protein>
    <submittedName>
        <fullName evidence="2">Type II secretion system protein</fullName>
    </submittedName>
</protein>